<protein>
    <submittedName>
        <fullName evidence="1">Uncharacterized protein</fullName>
    </submittedName>
</protein>
<dbReference type="EMBL" id="BAAAEW010000042">
    <property type="protein sequence ID" value="GAA0764590.1"/>
    <property type="molecule type" value="Genomic_DNA"/>
</dbReference>
<dbReference type="Proteomes" id="UP001500279">
    <property type="component" value="Unassembled WGS sequence"/>
</dbReference>
<organism evidence="1 2">
    <name type="scientific">Ideonella azotifigens</name>
    <dbReference type="NCBI Taxonomy" id="513160"/>
    <lineage>
        <taxon>Bacteria</taxon>
        <taxon>Pseudomonadati</taxon>
        <taxon>Pseudomonadota</taxon>
        <taxon>Betaproteobacteria</taxon>
        <taxon>Burkholderiales</taxon>
        <taxon>Sphaerotilaceae</taxon>
        <taxon>Ideonella</taxon>
    </lineage>
</organism>
<name>A0ABN1KEM7_9BURK</name>
<proteinExistence type="predicted"/>
<evidence type="ECO:0000313" key="1">
    <source>
        <dbReference type="EMBL" id="GAA0764590.1"/>
    </source>
</evidence>
<dbReference type="RefSeq" id="WP_141288303.1">
    <property type="nucleotide sequence ID" value="NZ_BAAAEW010000042.1"/>
</dbReference>
<gene>
    <name evidence="1" type="ORF">GCM10009107_50900</name>
</gene>
<evidence type="ECO:0000313" key="2">
    <source>
        <dbReference type="Proteomes" id="UP001500279"/>
    </source>
</evidence>
<accession>A0ABN1KEM7</accession>
<keyword evidence="2" id="KW-1185">Reference proteome</keyword>
<sequence>MPANRPERWALDAGDGDVAVLTIPAVLLQHRVFEIDVRFVVRNPAQDAQAWHALSVELDGKREWSRRLPTHPGTSTDSLDYHCRRELPAGQALRIRAVTQIGPGTRRQKLVIEAEESVD</sequence>
<reference evidence="1 2" key="1">
    <citation type="journal article" date="2019" name="Int. J. Syst. Evol. Microbiol.">
        <title>The Global Catalogue of Microorganisms (GCM) 10K type strain sequencing project: providing services to taxonomists for standard genome sequencing and annotation.</title>
        <authorList>
            <consortium name="The Broad Institute Genomics Platform"/>
            <consortium name="The Broad Institute Genome Sequencing Center for Infectious Disease"/>
            <person name="Wu L."/>
            <person name="Ma J."/>
        </authorList>
    </citation>
    <scope>NUCLEOTIDE SEQUENCE [LARGE SCALE GENOMIC DNA]</scope>
    <source>
        <strain evidence="1 2">JCM 15503</strain>
    </source>
</reference>
<comment type="caution">
    <text evidence="1">The sequence shown here is derived from an EMBL/GenBank/DDBJ whole genome shotgun (WGS) entry which is preliminary data.</text>
</comment>